<dbReference type="CDD" id="cd12912">
    <property type="entry name" value="PDC2_MCP_like"/>
    <property type="match status" value="1"/>
</dbReference>
<feature type="transmembrane region" description="Helical" evidence="8">
    <location>
        <begin position="293"/>
        <end position="313"/>
    </location>
</feature>
<keyword evidence="5 8" id="KW-1133">Transmembrane helix</keyword>
<dbReference type="Proteomes" id="UP000324298">
    <property type="component" value="Unassembled WGS sequence"/>
</dbReference>
<dbReference type="EC" id="2.7.7.65" evidence="2"/>
<dbReference type="SUPFAM" id="SSF55073">
    <property type="entry name" value="Nucleotide cyclase"/>
    <property type="match status" value="1"/>
</dbReference>
<sequence length="530" mass="58140">MNAGVPFRRHSITVRMTVAVCTFVILFSSLMAVASLYYFKQELKETISSQQMTLLTVVAQGIDQKLTSAQKTVVEASRDVTPGMVADPDAAQRFLDSLHSVKSLFDNGIYLVSKDGRIIAESPFLPDRRGKDISFRQFYRQTIATGKPLISAPFISTHSPGTPAISITAPVRDKNGALIAILGGGINLLQDNFLGELSHTRIAQNGYLFLVSGDRTVIMHPDRSRIISTKIAPGANKLLDKALDGFEGVAENTTSHGVHVLSSFKRLQATDWVVGGEYPLNEAYQSVYRLERYFAVAVVVSAFLIILIIRLIMGSYTNALVRFAEHVGQISSKSGADRLFKLESKDEVGFVVQTFNAMVEDQDKKNEELFYISTHDALSGLYNRAYFDDQMDRLSAGRIAPISVVMADIDDLKVFNDSHGHSAGDVLITTVAMILLESFRAEDVVARIGGDEFAILLPGVDAVHAEIALKRVRSVADKYAAQANGLTLSISLGRATVENPAKLDEALQLADQQMYLDKVSRKLVEKESEL</sequence>
<evidence type="ECO:0000259" key="9">
    <source>
        <dbReference type="PROSITE" id="PS50887"/>
    </source>
</evidence>
<evidence type="ECO:0000256" key="5">
    <source>
        <dbReference type="ARBA" id="ARBA00022989"/>
    </source>
</evidence>
<dbReference type="InterPro" id="IPR043128">
    <property type="entry name" value="Rev_trsase/Diguanyl_cyclase"/>
</dbReference>
<evidence type="ECO:0000313" key="11">
    <source>
        <dbReference type="Proteomes" id="UP000324298"/>
    </source>
</evidence>
<evidence type="ECO:0000256" key="2">
    <source>
        <dbReference type="ARBA" id="ARBA00012528"/>
    </source>
</evidence>
<evidence type="ECO:0000256" key="4">
    <source>
        <dbReference type="ARBA" id="ARBA00022692"/>
    </source>
</evidence>
<keyword evidence="11" id="KW-1185">Reference proteome</keyword>
<dbReference type="InterPro" id="IPR050469">
    <property type="entry name" value="Diguanylate_Cyclase"/>
</dbReference>
<dbReference type="Pfam" id="PF02743">
    <property type="entry name" value="dCache_1"/>
    <property type="match status" value="1"/>
</dbReference>
<evidence type="ECO:0000256" key="6">
    <source>
        <dbReference type="ARBA" id="ARBA00023136"/>
    </source>
</evidence>
<keyword evidence="4 8" id="KW-0812">Transmembrane</keyword>
<feature type="transmembrane region" description="Helical" evidence="8">
    <location>
        <begin position="12"/>
        <end position="39"/>
    </location>
</feature>
<dbReference type="Gene3D" id="6.10.340.10">
    <property type="match status" value="1"/>
</dbReference>
<dbReference type="GO" id="GO:0052621">
    <property type="term" value="F:diguanylate cyclase activity"/>
    <property type="evidence" value="ECO:0007669"/>
    <property type="project" value="UniProtKB-EC"/>
</dbReference>
<dbReference type="PROSITE" id="PS50887">
    <property type="entry name" value="GGDEF"/>
    <property type="match status" value="1"/>
</dbReference>
<dbReference type="Gene3D" id="3.30.70.270">
    <property type="match status" value="1"/>
</dbReference>
<evidence type="ECO:0000256" key="3">
    <source>
        <dbReference type="ARBA" id="ARBA00022475"/>
    </source>
</evidence>
<name>A0A5A9XLM2_9BACT</name>
<dbReference type="CDD" id="cd01949">
    <property type="entry name" value="GGDEF"/>
    <property type="match status" value="1"/>
</dbReference>
<dbReference type="InterPro" id="IPR033479">
    <property type="entry name" value="dCache_1"/>
</dbReference>
<comment type="caution">
    <text evidence="10">The sequence shown here is derived from an EMBL/GenBank/DDBJ whole genome shotgun (WGS) entry which is preliminary data.</text>
</comment>
<dbReference type="OrthoDB" id="9813903at2"/>
<reference evidence="10 11" key="1">
    <citation type="submission" date="2019-04" db="EMBL/GenBank/DDBJ databases">
        <title>Geobacter ruber sp. nov., ferric-reducing bacteria isolated from paddy soil.</title>
        <authorList>
            <person name="Xu Z."/>
            <person name="Masuda Y."/>
            <person name="Itoh H."/>
            <person name="Senoo K."/>
        </authorList>
    </citation>
    <scope>NUCLEOTIDE SEQUENCE [LARGE SCALE GENOMIC DNA]</scope>
    <source>
        <strain evidence="10 11">Red88</strain>
    </source>
</reference>
<dbReference type="Pfam" id="PF00990">
    <property type="entry name" value="GGDEF"/>
    <property type="match status" value="1"/>
</dbReference>
<protein>
    <recommendedName>
        <fullName evidence="2">diguanylate cyclase</fullName>
        <ecNumber evidence="2">2.7.7.65</ecNumber>
    </recommendedName>
</protein>
<dbReference type="NCBIfam" id="TIGR00254">
    <property type="entry name" value="GGDEF"/>
    <property type="match status" value="1"/>
</dbReference>
<evidence type="ECO:0000256" key="8">
    <source>
        <dbReference type="SAM" id="Phobius"/>
    </source>
</evidence>
<organism evidence="10 11">
    <name type="scientific">Oryzomonas rubra</name>
    <dbReference type="NCBI Taxonomy" id="2509454"/>
    <lineage>
        <taxon>Bacteria</taxon>
        <taxon>Pseudomonadati</taxon>
        <taxon>Thermodesulfobacteriota</taxon>
        <taxon>Desulfuromonadia</taxon>
        <taxon>Geobacterales</taxon>
        <taxon>Geobacteraceae</taxon>
        <taxon>Oryzomonas</taxon>
    </lineage>
</organism>
<dbReference type="Gene3D" id="3.30.450.20">
    <property type="entry name" value="PAS domain"/>
    <property type="match status" value="2"/>
</dbReference>
<dbReference type="AlphaFoldDB" id="A0A5A9XLM2"/>
<evidence type="ECO:0000256" key="1">
    <source>
        <dbReference type="ARBA" id="ARBA00004651"/>
    </source>
</evidence>
<dbReference type="GO" id="GO:0005886">
    <property type="term" value="C:plasma membrane"/>
    <property type="evidence" value="ECO:0007669"/>
    <property type="project" value="UniProtKB-SubCell"/>
</dbReference>
<dbReference type="GO" id="GO:0043709">
    <property type="term" value="P:cell adhesion involved in single-species biofilm formation"/>
    <property type="evidence" value="ECO:0007669"/>
    <property type="project" value="TreeGrafter"/>
</dbReference>
<dbReference type="PANTHER" id="PTHR45138">
    <property type="entry name" value="REGULATORY COMPONENTS OF SENSORY TRANSDUCTION SYSTEM"/>
    <property type="match status" value="1"/>
</dbReference>
<feature type="domain" description="GGDEF" evidence="9">
    <location>
        <begin position="400"/>
        <end position="530"/>
    </location>
</feature>
<dbReference type="EMBL" id="SRSD01000003">
    <property type="protein sequence ID" value="KAA0893533.1"/>
    <property type="molecule type" value="Genomic_DNA"/>
</dbReference>
<dbReference type="GO" id="GO:1902201">
    <property type="term" value="P:negative regulation of bacterial-type flagellum-dependent cell motility"/>
    <property type="evidence" value="ECO:0007669"/>
    <property type="project" value="TreeGrafter"/>
</dbReference>
<proteinExistence type="predicted"/>
<dbReference type="PANTHER" id="PTHR45138:SF9">
    <property type="entry name" value="DIGUANYLATE CYCLASE DGCM-RELATED"/>
    <property type="match status" value="1"/>
</dbReference>
<dbReference type="CDD" id="cd12914">
    <property type="entry name" value="PDC1_DGC_like"/>
    <property type="match status" value="1"/>
</dbReference>
<dbReference type="InterPro" id="IPR000160">
    <property type="entry name" value="GGDEF_dom"/>
</dbReference>
<accession>A0A5A9XLM2</accession>
<dbReference type="InterPro" id="IPR029151">
    <property type="entry name" value="Sensor-like_sf"/>
</dbReference>
<dbReference type="SMART" id="SM00267">
    <property type="entry name" value="GGDEF"/>
    <property type="match status" value="1"/>
</dbReference>
<dbReference type="InterPro" id="IPR029787">
    <property type="entry name" value="Nucleotide_cyclase"/>
</dbReference>
<dbReference type="SUPFAM" id="SSF103190">
    <property type="entry name" value="Sensory domain-like"/>
    <property type="match status" value="1"/>
</dbReference>
<keyword evidence="3" id="KW-1003">Cell membrane</keyword>
<comment type="catalytic activity">
    <reaction evidence="7">
        <text>2 GTP = 3',3'-c-di-GMP + 2 diphosphate</text>
        <dbReference type="Rhea" id="RHEA:24898"/>
        <dbReference type="ChEBI" id="CHEBI:33019"/>
        <dbReference type="ChEBI" id="CHEBI:37565"/>
        <dbReference type="ChEBI" id="CHEBI:58805"/>
        <dbReference type="EC" id="2.7.7.65"/>
    </reaction>
</comment>
<comment type="subcellular location">
    <subcellularLocation>
        <location evidence="1">Cell membrane</location>
        <topology evidence="1">Multi-pass membrane protein</topology>
    </subcellularLocation>
</comment>
<evidence type="ECO:0000256" key="7">
    <source>
        <dbReference type="ARBA" id="ARBA00034247"/>
    </source>
</evidence>
<dbReference type="RefSeq" id="WP_149306848.1">
    <property type="nucleotide sequence ID" value="NZ_SRSD01000003.1"/>
</dbReference>
<evidence type="ECO:0000313" key="10">
    <source>
        <dbReference type="EMBL" id="KAA0893533.1"/>
    </source>
</evidence>
<keyword evidence="6 8" id="KW-0472">Membrane</keyword>
<gene>
    <name evidence="10" type="ORF">ET418_06920</name>
</gene>